<sequence>MTHRIVILGAGYAGVTAANRLAGRLDPAGYHLTLVNGDERFVERVRLHQVAVGQDIPRLLIRDMVPETAVEFRPGFVTELDVERQRVTVEKDGQPEDIDYDTLIYALGSTADGPEVVPGQSHTFTINHHAGAVELSSFLDSLDSGEHATVVGAGMTGIEMATELAESRPDLRTRLIDRGEFAPEYPAKGRNHLLRVFDRLNIDLVDHTAVAEVTKESVLTDAGHDLASAATIWTSGFSVHPLAAATPLTTTSVGRIVVDGQMRSVSHPNVFAIGDAASADGPGRQSEARMACGTATPMAMIGASSLVKELTGQRQWAPPIKLYARCISLGRSDGLFQTSTFDDVPKRMAITGRFAARQKELICKGALWNVQRSGFLTYRRTPSAAKGGRRTRLARRANAAER</sequence>
<evidence type="ECO:0000313" key="7">
    <source>
        <dbReference type="EMBL" id="QSB06548.1"/>
    </source>
</evidence>
<dbReference type="InterPro" id="IPR051169">
    <property type="entry name" value="NADH-Q_oxidoreductase"/>
</dbReference>
<dbReference type="InterPro" id="IPR023753">
    <property type="entry name" value="FAD/NAD-binding_dom"/>
</dbReference>
<dbReference type="PANTHER" id="PTHR42913">
    <property type="entry name" value="APOPTOSIS-INDUCING FACTOR 1"/>
    <property type="match status" value="1"/>
</dbReference>
<dbReference type="InterPro" id="IPR036188">
    <property type="entry name" value="FAD/NAD-bd_sf"/>
</dbReference>
<comment type="cofactor">
    <cofactor evidence="1">
        <name>FAD</name>
        <dbReference type="ChEBI" id="CHEBI:57692"/>
    </cofactor>
</comment>
<dbReference type="RefSeq" id="WP_213172560.1">
    <property type="nucleotide sequence ID" value="NZ_CP070496.1"/>
</dbReference>
<accession>A0A895XY53</accession>
<dbReference type="AlphaFoldDB" id="A0A895XY53"/>
<dbReference type="Proteomes" id="UP000662939">
    <property type="component" value="Chromosome"/>
</dbReference>
<dbReference type="SUPFAM" id="SSF51905">
    <property type="entry name" value="FAD/NAD(P)-binding domain"/>
    <property type="match status" value="1"/>
</dbReference>
<gene>
    <name evidence="7" type="ORF">JQS30_06500</name>
</gene>
<dbReference type="KEGG" id="nav:JQS30_06500"/>
<keyword evidence="4" id="KW-0274">FAD</keyword>
<dbReference type="Pfam" id="PF07992">
    <property type="entry name" value="Pyr_redox_2"/>
    <property type="match status" value="1"/>
</dbReference>
<feature type="domain" description="FAD/NAD(P)-binding" evidence="6">
    <location>
        <begin position="4"/>
        <end position="284"/>
    </location>
</feature>
<evidence type="ECO:0000256" key="3">
    <source>
        <dbReference type="ARBA" id="ARBA00022630"/>
    </source>
</evidence>
<reference evidence="7" key="1">
    <citation type="submission" date="2021-02" db="EMBL/GenBank/DDBJ databases">
        <title>Natronoglycomyces albus gen. nov., sp. nov, a haloalkaliphilic actinobacterium from a soda solonchak soil.</title>
        <authorList>
            <person name="Sorokin D.Y."/>
            <person name="Khijniak T.V."/>
            <person name="Zakharycheva A.P."/>
            <person name="Boueva O.V."/>
            <person name="Ariskina E.V."/>
            <person name="Hahnke R.L."/>
            <person name="Bunk B."/>
            <person name="Sproer C."/>
            <person name="Schumann P."/>
            <person name="Evtushenko L.I."/>
            <person name="Kublanov I.V."/>
        </authorList>
    </citation>
    <scope>NUCLEOTIDE SEQUENCE</scope>
    <source>
        <strain evidence="7">DSM 106290</strain>
    </source>
</reference>
<dbReference type="GO" id="GO:0019646">
    <property type="term" value="P:aerobic electron transport chain"/>
    <property type="evidence" value="ECO:0007669"/>
    <property type="project" value="TreeGrafter"/>
</dbReference>
<evidence type="ECO:0000256" key="4">
    <source>
        <dbReference type="ARBA" id="ARBA00022827"/>
    </source>
</evidence>
<evidence type="ECO:0000259" key="6">
    <source>
        <dbReference type="Pfam" id="PF07992"/>
    </source>
</evidence>
<evidence type="ECO:0000256" key="5">
    <source>
        <dbReference type="ARBA" id="ARBA00023002"/>
    </source>
</evidence>
<proteinExistence type="inferred from homology"/>
<dbReference type="GO" id="GO:0003955">
    <property type="term" value="F:NAD(P)H dehydrogenase (quinone) activity"/>
    <property type="evidence" value="ECO:0007669"/>
    <property type="project" value="TreeGrafter"/>
</dbReference>
<dbReference type="PRINTS" id="PR00469">
    <property type="entry name" value="PNDRDTASEII"/>
</dbReference>
<comment type="similarity">
    <text evidence="2">Belongs to the NADH dehydrogenase family.</text>
</comment>
<name>A0A895XY53_9ACTN</name>
<dbReference type="Gene3D" id="3.50.50.100">
    <property type="match status" value="1"/>
</dbReference>
<dbReference type="PRINTS" id="PR00368">
    <property type="entry name" value="FADPNR"/>
</dbReference>
<keyword evidence="5" id="KW-0560">Oxidoreductase</keyword>
<evidence type="ECO:0000256" key="2">
    <source>
        <dbReference type="ARBA" id="ARBA00005272"/>
    </source>
</evidence>
<evidence type="ECO:0000313" key="8">
    <source>
        <dbReference type="Proteomes" id="UP000662939"/>
    </source>
</evidence>
<dbReference type="PANTHER" id="PTHR42913:SF3">
    <property type="entry name" value="64 KDA MITOCHONDRIAL NADH DEHYDROGENASE (EUROFUNG)"/>
    <property type="match status" value="1"/>
</dbReference>
<dbReference type="EMBL" id="CP070496">
    <property type="protein sequence ID" value="QSB06548.1"/>
    <property type="molecule type" value="Genomic_DNA"/>
</dbReference>
<evidence type="ECO:0000256" key="1">
    <source>
        <dbReference type="ARBA" id="ARBA00001974"/>
    </source>
</evidence>
<protein>
    <submittedName>
        <fullName evidence="7">FAD-dependent oxidoreductase</fullName>
    </submittedName>
</protein>
<organism evidence="7 8">
    <name type="scientific">Natronoglycomyces albus</name>
    <dbReference type="NCBI Taxonomy" id="2811108"/>
    <lineage>
        <taxon>Bacteria</taxon>
        <taxon>Bacillati</taxon>
        <taxon>Actinomycetota</taxon>
        <taxon>Actinomycetes</taxon>
        <taxon>Glycomycetales</taxon>
        <taxon>Glycomycetaceae</taxon>
        <taxon>Natronoglycomyces</taxon>
    </lineage>
</organism>
<keyword evidence="8" id="KW-1185">Reference proteome</keyword>
<keyword evidence="3" id="KW-0285">Flavoprotein</keyword>